<keyword evidence="3" id="KW-1185">Reference proteome</keyword>
<feature type="signal peptide" evidence="1">
    <location>
        <begin position="1"/>
        <end position="18"/>
    </location>
</feature>
<accession>A0A1M4YM93</accession>
<sequence length="146" mass="17262">MKIAFSFFLIVFSCLWNAQTINISSSEPKLAESIHQLDQLMENNDEKILNILCPDVSFGHSNGWIQNFEDFKKDFNSKKVIYTNIIEIEISEVKKDRKIYSVRRKIKVSGIYKNQNFEMILGLLEIWKKEKSVWKLWSRQSVEIKP</sequence>
<organism evidence="2 3">
    <name type="scientific">Chryseobacterium takakiae</name>
    <dbReference type="NCBI Taxonomy" id="1302685"/>
    <lineage>
        <taxon>Bacteria</taxon>
        <taxon>Pseudomonadati</taxon>
        <taxon>Bacteroidota</taxon>
        <taxon>Flavobacteriia</taxon>
        <taxon>Flavobacteriales</taxon>
        <taxon>Weeksellaceae</taxon>
        <taxon>Chryseobacterium group</taxon>
        <taxon>Chryseobacterium</taxon>
    </lineage>
</organism>
<dbReference type="RefSeq" id="WP_072884966.1">
    <property type="nucleotide sequence ID" value="NZ_FQVO01000008.1"/>
</dbReference>
<evidence type="ECO:0000256" key="1">
    <source>
        <dbReference type="SAM" id="SignalP"/>
    </source>
</evidence>
<dbReference type="AlphaFoldDB" id="A0A1M4YM93"/>
<dbReference type="Gene3D" id="3.10.450.50">
    <property type="match status" value="1"/>
</dbReference>
<reference evidence="3" key="1">
    <citation type="submission" date="2016-11" db="EMBL/GenBank/DDBJ databases">
        <authorList>
            <person name="Varghese N."/>
            <person name="Submissions S."/>
        </authorList>
    </citation>
    <scope>NUCLEOTIDE SEQUENCE [LARGE SCALE GENOMIC DNA]</scope>
    <source>
        <strain evidence="3">DSM 26898</strain>
    </source>
</reference>
<dbReference type="InterPro" id="IPR032710">
    <property type="entry name" value="NTF2-like_dom_sf"/>
</dbReference>
<dbReference type="OrthoDB" id="5383110at2"/>
<dbReference type="EMBL" id="FQVO01000008">
    <property type="protein sequence ID" value="SHF06924.1"/>
    <property type="molecule type" value="Genomic_DNA"/>
</dbReference>
<gene>
    <name evidence="2" type="ORF">SAMN05444408_108114</name>
</gene>
<dbReference type="STRING" id="1302685.SAMN05444408_108114"/>
<proteinExistence type="predicted"/>
<dbReference type="Proteomes" id="UP000184236">
    <property type="component" value="Unassembled WGS sequence"/>
</dbReference>
<evidence type="ECO:0000313" key="3">
    <source>
        <dbReference type="Proteomes" id="UP000184236"/>
    </source>
</evidence>
<keyword evidence="1" id="KW-0732">Signal</keyword>
<feature type="chain" id="PRO_5012928675" description="DUF4440 domain-containing protein" evidence="1">
    <location>
        <begin position="19"/>
        <end position="146"/>
    </location>
</feature>
<dbReference type="SUPFAM" id="SSF54427">
    <property type="entry name" value="NTF2-like"/>
    <property type="match status" value="1"/>
</dbReference>
<protein>
    <recommendedName>
        <fullName evidence="4">DUF4440 domain-containing protein</fullName>
    </recommendedName>
</protein>
<name>A0A1M4YM93_9FLAO</name>
<evidence type="ECO:0000313" key="2">
    <source>
        <dbReference type="EMBL" id="SHF06924.1"/>
    </source>
</evidence>
<evidence type="ECO:0008006" key="4">
    <source>
        <dbReference type="Google" id="ProtNLM"/>
    </source>
</evidence>